<dbReference type="Proteomes" id="UP000798662">
    <property type="component" value="Chromosome 2"/>
</dbReference>
<reference evidence="1" key="1">
    <citation type="submission" date="2019-11" db="EMBL/GenBank/DDBJ databases">
        <title>Nori genome reveals adaptations in red seaweeds to the harsh intertidal environment.</title>
        <authorList>
            <person name="Wang D."/>
            <person name="Mao Y."/>
        </authorList>
    </citation>
    <scope>NUCLEOTIDE SEQUENCE</scope>
    <source>
        <tissue evidence="1">Gametophyte</tissue>
    </source>
</reference>
<comment type="caution">
    <text evidence="1">The sequence shown here is derived from an EMBL/GenBank/DDBJ whole genome shotgun (WGS) entry which is preliminary data.</text>
</comment>
<name>A0ACC3BZG4_PYRYE</name>
<keyword evidence="2" id="KW-1185">Reference proteome</keyword>
<gene>
    <name evidence="1" type="ORF">I4F81_005816</name>
</gene>
<organism evidence="1 2">
    <name type="scientific">Pyropia yezoensis</name>
    <name type="common">Susabi-nori</name>
    <name type="synonym">Porphyra yezoensis</name>
    <dbReference type="NCBI Taxonomy" id="2788"/>
    <lineage>
        <taxon>Eukaryota</taxon>
        <taxon>Rhodophyta</taxon>
        <taxon>Bangiophyceae</taxon>
        <taxon>Bangiales</taxon>
        <taxon>Bangiaceae</taxon>
        <taxon>Pyropia</taxon>
    </lineage>
</organism>
<protein>
    <submittedName>
        <fullName evidence="1">Uncharacterized protein</fullName>
    </submittedName>
</protein>
<evidence type="ECO:0000313" key="1">
    <source>
        <dbReference type="EMBL" id="KAK1863258.1"/>
    </source>
</evidence>
<sequence>MRNTLLQNRSAEKQKLDGVRAGAPSSPMMRSNLYSSMQGKRDLVLDAPVLLDRPSKTVCTPTRQSFDLDKLGQAIFSSEQNIFVTGGGGVGKTRLLQVLTQLFKCARRGNKAGLGVLAPTGVAAAVAGGVTLHAFLRLRANCFNHRLTEGENAANIYSSMNTRTKQRLATTDMLLLDEALMVPSRMFSTLVHCMRASRLEYKRARPWRMIAFGDFFQLPAVYDMENEDVLFDPEASYASESPSWDELFCGKVLDLKYVWHQWDAEFIDMLSELRIGVVSAALVALIKERQEQYKIAAARPGGLSSDVTHIFPRTEEVRRHNTKCLSQAEAAKGSTRVKFEAVDRALCGDLSDLELHAALDRALLAPKVLELCVGARVAMCGNSLKRKGIFSRTVGVVIGFDVVPPRPDGRLAKIPIVSFSTVTSGTVSCAVTVEWMQLESVQRDGPFAERVQVPLMLAWAVTVHRAQRLSLDRAVLHRACCFTAGMVYVTLSRIRSMSGVYVMSFDKNKVMADPTVRAFYERQKSLSGLFTECLTSSA</sequence>
<evidence type="ECO:0000313" key="2">
    <source>
        <dbReference type="Proteomes" id="UP000798662"/>
    </source>
</evidence>
<dbReference type="EMBL" id="CM020619">
    <property type="protein sequence ID" value="KAK1863258.1"/>
    <property type="molecule type" value="Genomic_DNA"/>
</dbReference>
<proteinExistence type="predicted"/>
<accession>A0ACC3BZG4</accession>